<feature type="region of interest" description="Disordered" evidence="1">
    <location>
        <begin position="72"/>
        <end position="91"/>
    </location>
</feature>
<gene>
    <name evidence="2" type="ORF">POM88_016205</name>
</gene>
<reference evidence="2" key="1">
    <citation type="submission" date="2023-02" db="EMBL/GenBank/DDBJ databases">
        <title>Genome of toxic invasive species Heracleum sosnowskyi carries increased number of genes despite the absence of recent whole-genome duplications.</title>
        <authorList>
            <person name="Schelkunov M."/>
            <person name="Shtratnikova V."/>
            <person name="Makarenko M."/>
            <person name="Klepikova A."/>
            <person name="Omelchenko D."/>
            <person name="Novikova G."/>
            <person name="Obukhova E."/>
            <person name="Bogdanov V."/>
            <person name="Penin A."/>
            <person name="Logacheva M."/>
        </authorList>
    </citation>
    <scope>NUCLEOTIDE SEQUENCE</scope>
    <source>
        <strain evidence="2">Hsosn_3</strain>
        <tissue evidence="2">Leaf</tissue>
    </source>
</reference>
<feature type="compositionally biased region" description="Polar residues" evidence="1">
    <location>
        <begin position="146"/>
        <end position="160"/>
    </location>
</feature>
<proteinExistence type="predicted"/>
<protein>
    <submittedName>
        <fullName evidence="2">Uncharacterized protein</fullName>
    </submittedName>
</protein>
<name>A0AAD8ILJ9_9APIA</name>
<dbReference type="AlphaFoldDB" id="A0AAD8ILJ9"/>
<feature type="region of interest" description="Disordered" evidence="1">
    <location>
        <begin position="110"/>
        <end position="161"/>
    </location>
</feature>
<evidence type="ECO:0000313" key="3">
    <source>
        <dbReference type="Proteomes" id="UP001237642"/>
    </source>
</evidence>
<feature type="compositionally biased region" description="Basic and acidic residues" evidence="1">
    <location>
        <begin position="29"/>
        <end position="42"/>
    </location>
</feature>
<sequence length="198" mass="22003">MSLAVKWNFKDCASTLYACGFQLEEREMLSNKSNSDKNNSKDKKIKTKVPAKIDADQEFIVFQFNQDGEIDLVKDKSPPRNHSRKASNKLVFDGSSDGLEFKVREDGVMISDNEGEEKSNESSPSGVKGGGDDIEVVTATEESTEPRTLSESTRSDSSAGSFAFPVMNLEIIGSPEKMPKSNEQNKIERILRFPCCKF</sequence>
<accession>A0AAD8ILJ9</accession>
<dbReference type="Proteomes" id="UP001237642">
    <property type="component" value="Unassembled WGS sequence"/>
</dbReference>
<dbReference type="EMBL" id="JAUIZM010000004">
    <property type="protein sequence ID" value="KAK1388027.1"/>
    <property type="molecule type" value="Genomic_DNA"/>
</dbReference>
<reference evidence="2" key="2">
    <citation type="submission" date="2023-05" db="EMBL/GenBank/DDBJ databases">
        <authorList>
            <person name="Schelkunov M.I."/>
        </authorList>
    </citation>
    <scope>NUCLEOTIDE SEQUENCE</scope>
    <source>
        <strain evidence="2">Hsosn_3</strain>
        <tissue evidence="2">Leaf</tissue>
    </source>
</reference>
<evidence type="ECO:0000313" key="2">
    <source>
        <dbReference type="EMBL" id="KAK1388027.1"/>
    </source>
</evidence>
<feature type="region of interest" description="Disordered" evidence="1">
    <location>
        <begin position="29"/>
        <end position="49"/>
    </location>
</feature>
<evidence type="ECO:0000256" key="1">
    <source>
        <dbReference type="SAM" id="MobiDB-lite"/>
    </source>
</evidence>
<keyword evidence="3" id="KW-1185">Reference proteome</keyword>
<comment type="caution">
    <text evidence="2">The sequence shown here is derived from an EMBL/GenBank/DDBJ whole genome shotgun (WGS) entry which is preliminary data.</text>
</comment>
<organism evidence="2 3">
    <name type="scientific">Heracleum sosnowskyi</name>
    <dbReference type="NCBI Taxonomy" id="360622"/>
    <lineage>
        <taxon>Eukaryota</taxon>
        <taxon>Viridiplantae</taxon>
        <taxon>Streptophyta</taxon>
        <taxon>Embryophyta</taxon>
        <taxon>Tracheophyta</taxon>
        <taxon>Spermatophyta</taxon>
        <taxon>Magnoliopsida</taxon>
        <taxon>eudicotyledons</taxon>
        <taxon>Gunneridae</taxon>
        <taxon>Pentapetalae</taxon>
        <taxon>asterids</taxon>
        <taxon>campanulids</taxon>
        <taxon>Apiales</taxon>
        <taxon>Apiaceae</taxon>
        <taxon>Apioideae</taxon>
        <taxon>apioid superclade</taxon>
        <taxon>Tordylieae</taxon>
        <taxon>Tordyliinae</taxon>
        <taxon>Heracleum</taxon>
    </lineage>
</organism>